<sequence length="388" mass="42955">MQSKLRIAMVAGRLSTRASGVKVTVEGLSRAMVDRGHSVRVFGLADEAWNSGDREKWQGAPAMALPTLGPARLGYAPGLARALDKDNRDFDLVHLHGIWMYSSHAAERWAARNHRPYIVSTHGMLAPDALRYSSWNKRLVGALYQERCFRHAAAFHATCERERDEIRAYRLEQPVAIFPNGIDRVPVVASPQGTRRKLVTLGRLHLVKGLDRLITAWANVAPDFPDWDLCIAGPDTDGTRHRLNTMVAVDDIPRVSFLEAIFGGERDRFLADADLFALTSLTENFALTVAEALLQETPVISTKGAPWSGLETHGCGWWIDHGVEPLAQTLRQAMAMSREALQEMGRSGRAWMLDEFVWDAVAARAETAYRDVLAAAGTVTALPRRPSS</sequence>
<evidence type="ECO:0008006" key="5">
    <source>
        <dbReference type="Google" id="ProtNLM"/>
    </source>
</evidence>
<dbReference type="RefSeq" id="WP_051856423.1">
    <property type="nucleotide sequence ID" value="NZ_AQRC01000020.1"/>
</dbReference>
<name>A0A085TRT6_9RHOB</name>
<dbReference type="SUPFAM" id="SSF53756">
    <property type="entry name" value="UDP-Glycosyltransferase/glycogen phosphorylase"/>
    <property type="match status" value="1"/>
</dbReference>
<dbReference type="Pfam" id="PF13579">
    <property type="entry name" value="Glyco_trans_4_4"/>
    <property type="match status" value="1"/>
</dbReference>
<evidence type="ECO:0000313" key="4">
    <source>
        <dbReference type="Proteomes" id="UP000028607"/>
    </source>
</evidence>
<dbReference type="InterPro" id="IPR028098">
    <property type="entry name" value="Glyco_trans_4-like_N"/>
</dbReference>
<dbReference type="Pfam" id="PF00534">
    <property type="entry name" value="Glycos_transf_1"/>
    <property type="match status" value="1"/>
</dbReference>
<evidence type="ECO:0000259" key="2">
    <source>
        <dbReference type="Pfam" id="PF13579"/>
    </source>
</evidence>
<dbReference type="Proteomes" id="UP000028607">
    <property type="component" value="Unassembled WGS sequence"/>
</dbReference>
<dbReference type="PATRIC" id="fig|1317124.6.peg.3623"/>
<comment type="caution">
    <text evidence="3">The sequence shown here is derived from an EMBL/GenBank/DDBJ whole genome shotgun (WGS) entry which is preliminary data.</text>
</comment>
<gene>
    <name evidence="3" type="ORF">DW2_17999</name>
</gene>
<feature type="domain" description="Glycosyl transferase family 1" evidence="1">
    <location>
        <begin position="193"/>
        <end position="350"/>
    </location>
</feature>
<evidence type="ECO:0000259" key="1">
    <source>
        <dbReference type="Pfam" id="PF00534"/>
    </source>
</evidence>
<reference evidence="4" key="1">
    <citation type="submission" date="2013-04" db="EMBL/GenBank/DDBJ databases">
        <title>Thioclava sp. 13D2W-2 Genome Sequencing.</title>
        <authorList>
            <person name="Lai Q."/>
            <person name="Li G."/>
            <person name="Shao Z."/>
        </authorList>
    </citation>
    <scope>NUCLEOTIDE SEQUENCE [LARGE SCALE GENOMIC DNA]</scope>
    <source>
        <strain evidence="4">13D2W-2</strain>
    </source>
</reference>
<feature type="domain" description="Glycosyltransferase subfamily 4-like N-terminal" evidence="2">
    <location>
        <begin position="19"/>
        <end position="181"/>
    </location>
</feature>
<dbReference type="PANTHER" id="PTHR45947">
    <property type="entry name" value="SULFOQUINOVOSYL TRANSFERASE SQD2"/>
    <property type="match status" value="1"/>
</dbReference>
<dbReference type="STRING" id="1317124.DW2_17999"/>
<dbReference type="AlphaFoldDB" id="A0A085TRT6"/>
<dbReference type="eggNOG" id="COG0438">
    <property type="taxonomic scope" value="Bacteria"/>
</dbReference>
<dbReference type="EMBL" id="AQRC01000020">
    <property type="protein sequence ID" value="KFE33433.1"/>
    <property type="molecule type" value="Genomic_DNA"/>
</dbReference>
<protein>
    <recommendedName>
        <fullName evidence="5">Group 1 glycosyl transferase</fullName>
    </recommendedName>
</protein>
<evidence type="ECO:0000313" key="3">
    <source>
        <dbReference type="EMBL" id="KFE33433.1"/>
    </source>
</evidence>
<dbReference type="OrthoDB" id="9790710at2"/>
<reference evidence="3 4" key="2">
    <citation type="journal article" date="2015" name="Antonie Van Leeuwenhoek">
        <title>Thioclava indica sp. nov., isolated from surface seawater of the Indian Ocean.</title>
        <authorList>
            <person name="Liu Y."/>
            <person name="Lai Q."/>
            <person name="Du J."/>
            <person name="Xu H."/>
            <person name="Jiang L."/>
            <person name="Shao Z."/>
        </authorList>
    </citation>
    <scope>NUCLEOTIDE SEQUENCE [LARGE SCALE GENOMIC DNA]</scope>
    <source>
        <strain evidence="3 4">13D2W-2</strain>
    </source>
</reference>
<dbReference type="GO" id="GO:0016757">
    <property type="term" value="F:glycosyltransferase activity"/>
    <property type="evidence" value="ECO:0007669"/>
    <property type="project" value="InterPro"/>
</dbReference>
<organism evidence="3 4">
    <name type="scientific">Thioclava atlantica</name>
    <dbReference type="NCBI Taxonomy" id="1317124"/>
    <lineage>
        <taxon>Bacteria</taxon>
        <taxon>Pseudomonadati</taxon>
        <taxon>Pseudomonadota</taxon>
        <taxon>Alphaproteobacteria</taxon>
        <taxon>Rhodobacterales</taxon>
        <taxon>Paracoccaceae</taxon>
        <taxon>Thioclava</taxon>
    </lineage>
</organism>
<dbReference type="Gene3D" id="3.40.50.2000">
    <property type="entry name" value="Glycogen Phosphorylase B"/>
    <property type="match status" value="2"/>
</dbReference>
<keyword evidence="4" id="KW-1185">Reference proteome</keyword>
<proteinExistence type="predicted"/>
<dbReference type="PANTHER" id="PTHR45947:SF3">
    <property type="entry name" value="SULFOQUINOVOSYL TRANSFERASE SQD2"/>
    <property type="match status" value="1"/>
</dbReference>
<dbReference type="InterPro" id="IPR050194">
    <property type="entry name" value="Glycosyltransferase_grp1"/>
</dbReference>
<dbReference type="InterPro" id="IPR001296">
    <property type="entry name" value="Glyco_trans_1"/>
</dbReference>
<accession>A0A085TRT6</accession>